<evidence type="ECO:0000313" key="5">
    <source>
        <dbReference type="Proteomes" id="UP000193218"/>
    </source>
</evidence>
<accession>A0A1Y1U7W4</accession>
<reference evidence="4 5" key="1">
    <citation type="submission" date="2017-03" db="EMBL/GenBank/DDBJ databases">
        <title>Widespread Adenine N6-methylation of Active Genes in Fungi.</title>
        <authorList>
            <consortium name="DOE Joint Genome Institute"/>
            <person name="Mondo S.J."/>
            <person name="Dannebaum R.O."/>
            <person name="Kuo R.C."/>
            <person name="Louie K.B."/>
            <person name="Bewick A.J."/>
            <person name="Labutti K."/>
            <person name="Haridas S."/>
            <person name="Kuo A."/>
            <person name="Salamov A."/>
            <person name="Ahrendt S.R."/>
            <person name="Lau R."/>
            <person name="Bowen B.P."/>
            <person name="Lipzen A."/>
            <person name="Sullivan W."/>
            <person name="Andreopoulos W.B."/>
            <person name="Clum A."/>
            <person name="Lindquist E."/>
            <person name="Daum C."/>
            <person name="Northen T.R."/>
            <person name="Ramamoorthy G."/>
            <person name="Schmitz R.J."/>
            <person name="Gryganskyi A."/>
            <person name="Culley D."/>
            <person name="Magnuson J."/>
            <person name="James T.Y."/>
            <person name="O'Malley M.A."/>
            <person name="Stajich J.E."/>
            <person name="Spatafora J.W."/>
            <person name="Visel A."/>
            <person name="Grigoriev I.V."/>
        </authorList>
    </citation>
    <scope>NUCLEOTIDE SEQUENCE [LARGE SCALE GENOMIC DNA]</scope>
    <source>
        <strain evidence="4 5">NRRL Y-17943</strain>
    </source>
</reference>
<dbReference type="STRING" id="4999.A0A1Y1U7W4"/>
<dbReference type="GO" id="GO:0005096">
    <property type="term" value="F:GTPase activator activity"/>
    <property type="evidence" value="ECO:0007669"/>
    <property type="project" value="UniProtKB-KW"/>
</dbReference>
<dbReference type="InParanoid" id="A0A1Y1U7W4"/>
<evidence type="ECO:0000313" key="4">
    <source>
        <dbReference type="EMBL" id="ORX33597.1"/>
    </source>
</evidence>
<feature type="region of interest" description="Disordered" evidence="2">
    <location>
        <begin position="377"/>
        <end position="412"/>
    </location>
</feature>
<evidence type="ECO:0000259" key="3">
    <source>
        <dbReference type="PROSITE" id="PS50086"/>
    </source>
</evidence>
<feature type="region of interest" description="Disordered" evidence="2">
    <location>
        <begin position="626"/>
        <end position="769"/>
    </location>
</feature>
<keyword evidence="1" id="KW-0343">GTPase activation</keyword>
<dbReference type="AlphaFoldDB" id="A0A1Y1U7W4"/>
<dbReference type="SUPFAM" id="SSF47923">
    <property type="entry name" value="Ypt/Rab-GAP domain of gyp1p"/>
    <property type="match status" value="2"/>
</dbReference>
<organism evidence="4 5">
    <name type="scientific">Kockovaella imperatae</name>
    <dbReference type="NCBI Taxonomy" id="4999"/>
    <lineage>
        <taxon>Eukaryota</taxon>
        <taxon>Fungi</taxon>
        <taxon>Dikarya</taxon>
        <taxon>Basidiomycota</taxon>
        <taxon>Agaricomycotina</taxon>
        <taxon>Tremellomycetes</taxon>
        <taxon>Tremellales</taxon>
        <taxon>Cuniculitremaceae</taxon>
        <taxon>Kockovaella</taxon>
    </lineage>
</organism>
<dbReference type="OrthoDB" id="27140at2759"/>
<sequence>MQLELYPTSLADSRARYDTLRSKYLVAPDGRWAADCSAPRGAVYSASTAHSEADRSTRQSPSLHQGPPASPGSWDPLSLSSDNPWKSWFAQMELRNEIRRDVERTFPDLPYFTTESVRKTMVTVLFIWSMMHPDVGYRQGMHELLAVCHLVIDKDTLDPPQNGTHQDEETSPLATKSEQQIRTEAMFTVLDRSYIEHDAFELFEALMKSSKSSYEWRAEEGPKSTTSPPTTAPIIQRCIRIHLELLRKIDPQLWERLETEGIEAQIWAIRWIRLIFTRELPFTTALRLWDGIFAEDPSLAILDFVVLALLLLIRNELLNADYTVLLTTLLHYPAPSQTYTLSPFLIITQAVFLRDNITPSAGVEIVMQNQDVLGVKAQPPEPEQRPQHRRPNQSGRSVGRGPPPAQAPPLRGVQGFTAGWFERAQAAGIDRAILSTVADLRRNLPDTATAYSYLPTLPFTPSPARDPSGQFSAIPTSPNVLPSHSSPFGPGRLGPHSGQTGVIPPVLGQSAVSTKKNAELELAELRLAMVGMGKVMSDLLFAISNGQQDSASASHGLERIRDTLLGAAGTDIEDIVREWGWHEGLRANGLPITAATVSAGTIPLGLQPEPVPSPDETSVVEDSMIAEDGRDRMALRPTSSRSPRLGESSTQAPTRRVTPIKPDTAVLPGHFRPSSELPSRSDRPSTGLTRVPMPAPSPRLGAVSVPPKPSQGVSQSAFTATDTVPESSSRVAASSGDLGRESLPTTGTTLHGRHQSLRRAPSYDPLGAG</sequence>
<gene>
    <name evidence="4" type="ORF">BD324DRAFT_217493</name>
</gene>
<feature type="region of interest" description="Disordered" evidence="2">
    <location>
        <begin position="47"/>
        <end position="76"/>
    </location>
</feature>
<evidence type="ECO:0000256" key="1">
    <source>
        <dbReference type="ARBA" id="ARBA00022468"/>
    </source>
</evidence>
<dbReference type="Gene3D" id="1.10.472.80">
    <property type="entry name" value="Ypt/Rab-GAP domain of gyp1p, domain 3"/>
    <property type="match status" value="1"/>
</dbReference>
<dbReference type="InterPro" id="IPR000195">
    <property type="entry name" value="Rab-GAP-TBC_dom"/>
</dbReference>
<feature type="region of interest" description="Disordered" evidence="2">
    <location>
        <begin position="158"/>
        <end position="177"/>
    </location>
</feature>
<dbReference type="Pfam" id="PF00566">
    <property type="entry name" value="RabGAP-TBC"/>
    <property type="match status" value="1"/>
</dbReference>
<dbReference type="Proteomes" id="UP000193218">
    <property type="component" value="Unassembled WGS sequence"/>
</dbReference>
<dbReference type="FunFam" id="1.10.8.270:FF:000031">
    <property type="entry name" value="TBC1 domain family member 5"/>
    <property type="match status" value="1"/>
</dbReference>
<comment type="caution">
    <text evidence="4">The sequence shown here is derived from an EMBL/GenBank/DDBJ whole genome shotgun (WGS) entry which is preliminary data.</text>
</comment>
<dbReference type="EMBL" id="NBSH01000019">
    <property type="protein sequence ID" value="ORX33597.1"/>
    <property type="molecule type" value="Genomic_DNA"/>
</dbReference>
<dbReference type="RefSeq" id="XP_021867916.1">
    <property type="nucleotide sequence ID" value="XM_022012203.1"/>
</dbReference>
<name>A0A1Y1U7W4_9TREE</name>
<dbReference type="Gene3D" id="1.10.8.270">
    <property type="entry name" value="putative rabgap domain of human tbc1 domain family member 14 like domains"/>
    <property type="match status" value="1"/>
</dbReference>
<protein>
    <submittedName>
        <fullName evidence="4">Rab-GTPase-TBC domain-domain-containing protein</fullName>
    </submittedName>
</protein>
<dbReference type="GeneID" id="33554011"/>
<dbReference type="InterPro" id="IPR035969">
    <property type="entry name" value="Rab-GAP_TBC_sf"/>
</dbReference>
<evidence type="ECO:0000256" key="2">
    <source>
        <dbReference type="SAM" id="MobiDB-lite"/>
    </source>
</evidence>
<dbReference type="PROSITE" id="PS50086">
    <property type="entry name" value="TBC_RABGAP"/>
    <property type="match status" value="1"/>
</dbReference>
<dbReference type="SMART" id="SM00164">
    <property type="entry name" value="TBC"/>
    <property type="match status" value="1"/>
</dbReference>
<proteinExistence type="predicted"/>
<dbReference type="PANTHER" id="PTHR22957">
    <property type="entry name" value="TBC1 DOMAIN FAMILY MEMBER GTPASE-ACTIVATING PROTEIN"/>
    <property type="match status" value="1"/>
</dbReference>
<dbReference type="FunFam" id="1.10.472.80:FF:000038">
    <property type="entry name" value="TBC1 domain family member 5"/>
    <property type="match status" value="1"/>
</dbReference>
<feature type="compositionally biased region" description="Polar residues" evidence="2">
    <location>
        <begin position="711"/>
        <end position="732"/>
    </location>
</feature>
<keyword evidence="5" id="KW-1185">Reference proteome</keyword>
<dbReference type="PANTHER" id="PTHR22957:SF337">
    <property type="entry name" value="TBC1 DOMAIN FAMILY MEMBER 5"/>
    <property type="match status" value="1"/>
</dbReference>
<feature type="compositionally biased region" description="Polar residues" evidence="2">
    <location>
        <begin position="637"/>
        <end position="653"/>
    </location>
</feature>
<feature type="domain" description="Rab-GAP TBC" evidence="3">
    <location>
        <begin position="78"/>
        <end position="296"/>
    </location>
</feature>